<reference evidence="3 4" key="1">
    <citation type="submission" date="2018-05" db="EMBL/GenBank/DDBJ databases">
        <title>Genomic Encyclopedia of Archaeal and Bacterial Type Strains, Phase II (KMG-II): from individual species to whole genera.</title>
        <authorList>
            <person name="Goeker M."/>
        </authorList>
    </citation>
    <scope>NUCLEOTIDE SEQUENCE [LARGE SCALE GENOMIC DNA]</scope>
    <source>
        <strain evidence="3 4">DSM 45184</strain>
    </source>
</reference>
<accession>A0A316FHX7</accession>
<organism evidence="3 4">
    <name type="scientific">Actinoplanes xinjiangensis</name>
    <dbReference type="NCBI Taxonomy" id="512350"/>
    <lineage>
        <taxon>Bacteria</taxon>
        <taxon>Bacillati</taxon>
        <taxon>Actinomycetota</taxon>
        <taxon>Actinomycetes</taxon>
        <taxon>Micromonosporales</taxon>
        <taxon>Micromonosporaceae</taxon>
        <taxon>Actinoplanes</taxon>
    </lineage>
</organism>
<comment type="caution">
    <text evidence="3">The sequence shown here is derived from an EMBL/GenBank/DDBJ whole genome shotgun (WGS) entry which is preliminary data.</text>
</comment>
<feature type="transmembrane region" description="Helical" evidence="2">
    <location>
        <begin position="201"/>
        <end position="222"/>
    </location>
</feature>
<proteinExistence type="predicted"/>
<keyword evidence="2" id="KW-0472">Membrane</keyword>
<dbReference type="AlphaFoldDB" id="A0A316FHX7"/>
<keyword evidence="2" id="KW-1133">Transmembrane helix</keyword>
<evidence type="ECO:0000313" key="3">
    <source>
        <dbReference type="EMBL" id="PWK47715.1"/>
    </source>
</evidence>
<feature type="transmembrane region" description="Helical" evidence="2">
    <location>
        <begin position="103"/>
        <end position="121"/>
    </location>
</feature>
<feature type="transmembrane region" description="Helical" evidence="2">
    <location>
        <begin position="141"/>
        <end position="161"/>
    </location>
</feature>
<protein>
    <submittedName>
        <fullName evidence="3">Uncharacterized protein</fullName>
    </submittedName>
</protein>
<evidence type="ECO:0000256" key="1">
    <source>
        <dbReference type="SAM" id="MobiDB-lite"/>
    </source>
</evidence>
<feature type="region of interest" description="Disordered" evidence="1">
    <location>
        <begin position="1"/>
        <end position="32"/>
    </location>
</feature>
<feature type="transmembrane region" description="Helical" evidence="2">
    <location>
        <begin position="79"/>
        <end position="96"/>
    </location>
</feature>
<evidence type="ECO:0000313" key="4">
    <source>
        <dbReference type="Proteomes" id="UP000245697"/>
    </source>
</evidence>
<feature type="transmembrane region" description="Helical" evidence="2">
    <location>
        <begin position="173"/>
        <end position="195"/>
    </location>
</feature>
<keyword evidence="2" id="KW-0812">Transmembrane</keyword>
<feature type="transmembrane region" description="Helical" evidence="2">
    <location>
        <begin position="41"/>
        <end position="59"/>
    </location>
</feature>
<sequence length="255" mass="26471">MTSESAERQGLGPSPGSQTRGESQRRRPVRWDGMQRNSARAVGLVILTCTAAATITALYSTRLMVRLTGGSAWDATVPAFWPLLAVIMIAALVLVARPRHARAAAVVTMVCAAQLVGGGVAASRDWFQVADLEVLKMVTPLTVLLVIAMTVVCGVSLLPLWRTATGWRPRHPGWLVAGALVAAVPPALAGAMAGFSEVALLGQVALTWSLPWGAGIAAGGWLGRPLRRIAALTVAAAPLLTIAVLTVPILPGAGD</sequence>
<gene>
    <name evidence="3" type="ORF">BC793_107325</name>
</gene>
<dbReference type="Proteomes" id="UP000245697">
    <property type="component" value="Unassembled WGS sequence"/>
</dbReference>
<dbReference type="EMBL" id="QGGR01000007">
    <property type="protein sequence ID" value="PWK47715.1"/>
    <property type="molecule type" value="Genomic_DNA"/>
</dbReference>
<name>A0A316FHX7_9ACTN</name>
<keyword evidence="4" id="KW-1185">Reference proteome</keyword>
<feature type="transmembrane region" description="Helical" evidence="2">
    <location>
        <begin position="229"/>
        <end position="250"/>
    </location>
</feature>
<evidence type="ECO:0000256" key="2">
    <source>
        <dbReference type="SAM" id="Phobius"/>
    </source>
</evidence>